<evidence type="ECO:0000313" key="5">
    <source>
        <dbReference type="EMBL" id="GAA5174552.1"/>
    </source>
</evidence>
<reference evidence="6" key="1">
    <citation type="journal article" date="2019" name="Int. J. Syst. Evol. Microbiol.">
        <title>The Global Catalogue of Microorganisms (GCM) 10K type strain sequencing project: providing services to taxonomists for standard genome sequencing and annotation.</title>
        <authorList>
            <consortium name="The Broad Institute Genomics Platform"/>
            <consortium name="The Broad Institute Genome Sequencing Center for Infectious Disease"/>
            <person name="Wu L."/>
            <person name="Ma J."/>
        </authorList>
    </citation>
    <scope>NUCLEOTIDE SEQUENCE [LARGE SCALE GENOMIC DNA]</scope>
    <source>
        <strain evidence="6">JCM 18472</strain>
    </source>
</reference>
<accession>A0ABP9RCA0</accession>
<dbReference type="RefSeq" id="WP_031383388.1">
    <property type="nucleotide sequence ID" value="NZ_BAABKI010000018.1"/>
</dbReference>
<protein>
    <recommendedName>
        <fullName evidence="1">Oxygen-independent coproporphyrinogen III oxidase</fullName>
    </recommendedName>
    <alternativeName>
        <fullName evidence="3">Coproporphyrinogen III dehydrogenase</fullName>
    </alternativeName>
</protein>
<dbReference type="InterPro" id="IPR058240">
    <property type="entry name" value="rSAM_sf"/>
</dbReference>
<feature type="region of interest" description="Disordered" evidence="4">
    <location>
        <begin position="170"/>
        <end position="189"/>
    </location>
</feature>
<dbReference type="PANTHER" id="PTHR13932:SF6">
    <property type="entry name" value="OXYGEN-INDEPENDENT COPROPORPHYRINOGEN III OXIDASE"/>
    <property type="match status" value="1"/>
</dbReference>
<evidence type="ECO:0000256" key="2">
    <source>
        <dbReference type="ARBA" id="ARBA00023002"/>
    </source>
</evidence>
<dbReference type="InterPro" id="IPR034505">
    <property type="entry name" value="Coproporphyrinogen-III_oxidase"/>
</dbReference>
<evidence type="ECO:0000256" key="4">
    <source>
        <dbReference type="SAM" id="MobiDB-lite"/>
    </source>
</evidence>
<keyword evidence="2" id="KW-0560">Oxidoreductase</keyword>
<dbReference type="PANTHER" id="PTHR13932">
    <property type="entry name" value="COPROPORPHYRINIGEN III OXIDASE"/>
    <property type="match status" value="1"/>
</dbReference>
<evidence type="ECO:0000256" key="1">
    <source>
        <dbReference type="ARBA" id="ARBA00020156"/>
    </source>
</evidence>
<dbReference type="EMBL" id="BAABKI010000018">
    <property type="protein sequence ID" value="GAA5174552.1"/>
    <property type="molecule type" value="Genomic_DNA"/>
</dbReference>
<dbReference type="SUPFAM" id="SSF102114">
    <property type="entry name" value="Radical SAM enzymes"/>
    <property type="match status" value="2"/>
</dbReference>
<dbReference type="Gene3D" id="1.10.10.920">
    <property type="match status" value="1"/>
</dbReference>
<comment type="caution">
    <text evidence="5">The sequence shown here is derived from an EMBL/GenBank/DDBJ whole genome shotgun (WGS) entry which is preliminary data.</text>
</comment>
<sequence>MNRSIDLALLVKHDRPAPDYGLFPTLVRLPEKRSADDYRLVALASNEDPIPKPLTVYVHVPSWLGHDSRGPVRYLGYLKREIALQSALFDGDRRIERLVLSGNGAGRLGDGQLAGLLAELDVHFGLKRSRDRDFALRIDSRGLSPQRLPLLAALGFNRLLVDLQDLETPAGVPGERQPADEWPAPAGPERSHLPVTELALRLSGRTAVGFSALLERLVSLRPERITLYRDGLCGAAVWPAFSCPSAPWQRIATPERGAVLALLAQGVERLAPAGYVHLGMGRFALASDALVAAQRHGQLQRCLEGYNLRGEADCIGLGAGAISHLDDGYYQNARELPDYCARLDAGQLAICRGYELTADDRVRQAVIQHLMGGGNVRYATVEKAHRIVFRNYFAPELLALQAMASDDLVELRRDGIEPTQSGGLLMERLVMLFDGAFSEGRPRYLQMI</sequence>
<evidence type="ECO:0000313" key="6">
    <source>
        <dbReference type="Proteomes" id="UP001500074"/>
    </source>
</evidence>
<proteinExistence type="predicted"/>
<organism evidence="5 6">
    <name type="scientific">Modicisalibacter zincidurans</name>
    <dbReference type="NCBI Taxonomy" id="1178777"/>
    <lineage>
        <taxon>Bacteria</taxon>
        <taxon>Pseudomonadati</taxon>
        <taxon>Pseudomonadota</taxon>
        <taxon>Gammaproteobacteria</taxon>
        <taxon>Oceanospirillales</taxon>
        <taxon>Halomonadaceae</taxon>
        <taxon>Modicisalibacter</taxon>
    </lineage>
</organism>
<dbReference type="Proteomes" id="UP001500074">
    <property type="component" value="Unassembled WGS sequence"/>
</dbReference>
<keyword evidence="6" id="KW-1185">Reference proteome</keyword>
<gene>
    <name evidence="5" type="primary">hemN_2</name>
    <name evidence="5" type="ORF">GCM10023342_15790</name>
</gene>
<evidence type="ECO:0000256" key="3">
    <source>
        <dbReference type="ARBA" id="ARBA00030263"/>
    </source>
</evidence>
<name>A0ABP9RCA0_9GAMM</name>